<feature type="region of interest" description="Disordered" evidence="1">
    <location>
        <begin position="18"/>
        <end position="38"/>
    </location>
</feature>
<reference evidence="2 3" key="1">
    <citation type="submission" date="2023-06" db="EMBL/GenBank/DDBJ databases">
        <title>Actinomycetospora Odt1-22.</title>
        <authorList>
            <person name="Supong K."/>
        </authorList>
    </citation>
    <scope>NUCLEOTIDE SEQUENCE [LARGE SCALE GENOMIC DNA]</scope>
    <source>
        <strain evidence="2 3">Odt1-22</strain>
    </source>
</reference>
<gene>
    <name evidence="2" type="ORF">QRT03_23220</name>
</gene>
<keyword evidence="3" id="KW-1185">Reference proteome</keyword>
<evidence type="ECO:0000313" key="2">
    <source>
        <dbReference type="EMBL" id="MDL5158898.1"/>
    </source>
</evidence>
<dbReference type="RefSeq" id="WP_286055459.1">
    <property type="nucleotide sequence ID" value="NZ_JASVWF010000006.1"/>
</dbReference>
<evidence type="ECO:0000313" key="3">
    <source>
        <dbReference type="Proteomes" id="UP001231924"/>
    </source>
</evidence>
<accession>A0ABT7ME03</accession>
<protein>
    <submittedName>
        <fullName evidence="2">TFIIB-type zinc finger domain-containing protein</fullName>
    </submittedName>
</protein>
<comment type="caution">
    <text evidence="2">The sequence shown here is derived from an EMBL/GenBank/DDBJ whole genome shotgun (WGS) entry which is preliminary data.</text>
</comment>
<organism evidence="2 3">
    <name type="scientific">Actinomycetospora termitidis</name>
    <dbReference type="NCBI Taxonomy" id="3053470"/>
    <lineage>
        <taxon>Bacteria</taxon>
        <taxon>Bacillati</taxon>
        <taxon>Actinomycetota</taxon>
        <taxon>Actinomycetes</taxon>
        <taxon>Pseudonocardiales</taxon>
        <taxon>Pseudonocardiaceae</taxon>
        <taxon>Actinomycetospora</taxon>
    </lineage>
</organism>
<dbReference type="EMBL" id="JASVWF010000006">
    <property type="protein sequence ID" value="MDL5158898.1"/>
    <property type="molecule type" value="Genomic_DNA"/>
</dbReference>
<dbReference type="Proteomes" id="UP001231924">
    <property type="component" value="Unassembled WGS sequence"/>
</dbReference>
<proteinExistence type="predicted"/>
<name>A0ABT7ME03_9PSEU</name>
<sequence length="75" mass="8040">MKSAAKVVSHLVTDLPHLRTGSSSSSMAKALRSSGAWPVPRAKARDVVPCPRCSAASPRLDDGTFRCAHGHVFRR</sequence>
<evidence type="ECO:0000256" key="1">
    <source>
        <dbReference type="SAM" id="MobiDB-lite"/>
    </source>
</evidence>